<evidence type="ECO:0000256" key="4">
    <source>
        <dbReference type="ARBA" id="ARBA00023136"/>
    </source>
</evidence>
<dbReference type="Gene3D" id="2.60.40.10">
    <property type="entry name" value="Immunoglobulins"/>
    <property type="match status" value="2"/>
</dbReference>
<dbReference type="PROSITE" id="PS50011">
    <property type="entry name" value="PROTEIN_KINASE_DOM"/>
    <property type="match status" value="1"/>
</dbReference>
<keyword evidence="14" id="KW-1185">Reference proteome</keyword>
<protein>
    <recommendedName>
        <fullName evidence="15">Receptor protein-tyrosine kinase</fullName>
    </recommendedName>
</protein>
<dbReference type="Pfam" id="PF07686">
    <property type="entry name" value="V-set"/>
    <property type="match status" value="1"/>
</dbReference>
<dbReference type="InterPro" id="IPR011009">
    <property type="entry name" value="Kinase-like_dom_sf"/>
</dbReference>
<dbReference type="PRINTS" id="PR00109">
    <property type="entry name" value="TYRKINASE"/>
</dbReference>
<evidence type="ECO:0000256" key="3">
    <source>
        <dbReference type="ARBA" id="ARBA00022989"/>
    </source>
</evidence>
<evidence type="ECO:0000259" key="12">
    <source>
        <dbReference type="PROSITE" id="PS50835"/>
    </source>
</evidence>
<dbReference type="EMBL" id="JBAMIC010000007">
    <property type="protein sequence ID" value="KAK7106657.1"/>
    <property type="molecule type" value="Genomic_DNA"/>
</dbReference>
<proteinExistence type="predicted"/>
<comment type="subcellular location">
    <subcellularLocation>
        <location evidence="1">Membrane</location>
        <topology evidence="1">Single-pass membrane protein</topology>
    </subcellularLocation>
</comment>
<dbReference type="InterPro" id="IPR001245">
    <property type="entry name" value="Ser-Thr/Tyr_kinase_cat_dom"/>
</dbReference>
<evidence type="ECO:0000256" key="5">
    <source>
        <dbReference type="ARBA" id="ARBA00023180"/>
    </source>
</evidence>
<dbReference type="InterPro" id="IPR036179">
    <property type="entry name" value="Ig-like_dom_sf"/>
</dbReference>
<dbReference type="AlphaFoldDB" id="A0AAN9BJF2"/>
<dbReference type="GO" id="GO:0004714">
    <property type="term" value="F:transmembrane receptor protein tyrosine kinase activity"/>
    <property type="evidence" value="ECO:0007669"/>
    <property type="project" value="TreeGrafter"/>
</dbReference>
<dbReference type="Pfam" id="PF13927">
    <property type="entry name" value="Ig_3"/>
    <property type="match status" value="1"/>
</dbReference>
<evidence type="ECO:0000256" key="7">
    <source>
        <dbReference type="PIRSR" id="PIRSR000615-2"/>
    </source>
</evidence>
<dbReference type="PANTHER" id="PTHR24416:SF621">
    <property type="entry name" value="TYROSINE KINASE RECEPTOR CAD96CA"/>
    <property type="match status" value="1"/>
</dbReference>
<dbReference type="SMART" id="SM00409">
    <property type="entry name" value="IG"/>
    <property type="match status" value="3"/>
</dbReference>
<evidence type="ECO:0000256" key="9">
    <source>
        <dbReference type="SAM" id="MobiDB-lite"/>
    </source>
</evidence>
<evidence type="ECO:0000313" key="14">
    <source>
        <dbReference type="Proteomes" id="UP001374579"/>
    </source>
</evidence>
<keyword evidence="3 10" id="KW-1133">Transmembrane helix</keyword>
<dbReference type="SUPFAM" id="SSF48726">
    <property type="entry name" value="Immunoglobulin"/>
    <property type="match status" value="2"/>
</dbReference>
<dbReference type="InterPro" id="IPR000719">
    <property type="entry name" value="Prot_kinase_dom"/>
</dbReference>
<evidence type="ECO:0000259" key="11">
    <source>
        <dbReference type="PROSITE" id="PS50011"/>
    </source>
</evidence>
<organism evidence="13 14">
    <name type="scientific">Littorina saxatilis</name>
    <dbReference type="NCBI Taxonomy" id="31220"/>
    <lineage>
        <taxon>Eukaryota</taxon>
        <taxon>Metazoa</taxon>
        <taxon>Spiralia</taxon>
        <taxon>Lophotrochozoa</taxon>
        <taxon>Mollusca</taxon>
        <taxon>Gastropoda</taxon>
        <taxon>Caenogastropoda</taxon>
        <taxon>Littorinimorpha</taxon>
        <taxon>Littorinoidea</taxon>
        <taxon>Littorinidae</taxon>
        <taxon>Littorina</taxon>
    </lineage>
</organism>
<feature type="transmembrane region" description="Helical" evidence="10">
    <location>
        <begin position="386"/>
        <end position="409"/>
    </location>
</feature>
<gene>
    <name evidence="13" type="ORF">V1264_017886</name>
</gene>
<dbReference type="Proteomes" id="UP001374579">
    <property type="component" value="Unassembled WGS sequence"/>
</dbReference>
<feature type="site" description="Important for interaction with phosphotyrosine-binding proteins" evidence="8">
    <location>
        <position position="756"/>
    </location>
</feature>
<keyword evidence="5" id="KW-0325">Glycoprotein</keyword>
<evidence type="ECO:0000256" key="6">
    <source>
        <dbReference type="ARBA" id="ARBA00023319"/>
    </source>
</evidence>
<dbReference type="Gene3D" id="3.30.200.20">
    <property type="entry name" value="Phosphorylase Kinase, domain 1"/>
    <property type="match status" value="1"/>
</dbReference>
<name>A0AAN9BJF2_9CAEN</name>
<keyword evidence="4 10" id="KW-0472">Membrane</keyword>
<evidence type="ECO:0008006" key="15">
    <source>
        <dbReference type="Google" id="ProtNLM"/>
    </source>
</evidence>
<evidence type="ECO:0000256" key="2">
    <source>
        <dbReference type="ARBA" id="ARBA00022692"/>
    </source>
</evidence>
<keyword evidence="6" id="KW-0393">Immunoglobulin domain</keyword>
<evidence type="ECO:0000256" key="8">
    <source>
        <dbReference type="PIRSR" id="PIRSR000615-4"/>
    </source>
</evidence>
<dbReference type="PANTHER" id="PTHR24416">
    <property type="entry name" value="TYROSINE-PROTEIN KINASE RECEPTOR"/>
    <property type="match status" value="1"/>
</dbReference>
<dbReference type="Gene3D" id="1.10.510.10">
    <property type="entry name" value="Transferase(Phosphotransferase) domain 1"/>
    <property type="match status" value="1"/>
</dbReference>
<keyword evidence="7" id="KW-0067">ATP-binding</keyword>
<keyword evidence="2 10" id="KW-0812">Transmembrane</keyword>
<feature type="domain" description="Ig-like" evidence="12">
    <location>
        <begin position="234"/>
        <end position="327"/>
    </location>
</feature>
<keyword evidence="7" id="KW-0547">Nucleotide-binding</keyword>
<dbReference type="InterPro" id="IPR013783">
    <property type="entry name" value="Ig-like_fold"/>
</dbReference>
<dbReference type="InterPro" id="IPR013106">
    <property type="entry name" value="Ig_V-set"/>
</dbReference>
<feature type="domain" description="Protein kinase" evidence="11">
    <location>
        <begin position="467"/>
        <end position="746"/>
    </location>
</feature>
<feature type="region of interest" description="Disordered" evidence="9">
    <location>
        <begin position="346"/>
        <end position="376"/>
    </location>
</feature>
<reference evidence="13 14" key="1">
    <citation type="submission" date="2024-02" db="EMBL/GenBank/DDBJ databases">
        <title>Chromosome-scale genome assembly of the rough periwinkle Littorina saxatilis.</title>
        <authorList>
            <person name="De Jode A."/>
            <person name="Faria R."/>
            <person name="Formenti G."/>
            <person name="Sims Y."/>
            <person name="Smith T.P."/>
            <person name="Tracey A."/>
            <person name="Wood J.M.D."/>
            <person name="Zagrodzka Z.B."/>
            <person name="Johannesson K."/>
            <person name="Butlin R.K."/>
            <person name="Leder E.H."/>
        </authorList>
    </citation>
    <scope>NUCLEOTIDE SEQUENCE [LARGE SCALE GENOMIC DNA]</scope>
    <source>
        <strain evidence="13">Snail1</strain>
        <tissue evidence="13">Muscle</tissue>
    </source>
</reference>
<evidence type="ECO:0000313" key="13">
    <source>
        <dbReference type="EMBL" id="KAK7106657.1"/>
    </source>
</evidence>
<dbReference type="FunFam" id="1.10.510.10:FF:001927">
    <property type="entry name" value="Receptor protein-tyrosine kinase"/>
    <property type="match status" value="1"/>
</dbReference>
<dbReference type="GO" id="GO:0007169">
    <property type="term" value="P:cell surface receptor protein tyrosine kinase signaling pathway"/>
    <property type="evidence" value="ECO:0007669"/>
    <property type="project" value="TreeGrafter"/>
</dbReference>
<dbReference type="PIRSF" id="PIRSF000615">
    <property type="entry name" value="TyrPK_CSF1-R"/>
    <property type="match status" value="1"/>
</dbReference>
<dbReference type="InterPro" id="IPR007110">
    <property type="entry name" value="Ig-like_dom"/>
</dbReference>
<dbReference type="InterPro" id="IPR003599">
    <property type="entry name" value="Ig_sub"/>
</dbReference>
<dbReference type="SUPFAM" id="SSF56112">
    <property type="entry name" value="Protein kinase-like (PK-like)"/>
    <property type="match status" value="1"/>
</dbReference>
<evidence type="ECO:0000256" key="10">
    <source>
        <dbReference type="SAM" id="Phobius"/>
    </source>
</evidence>
<dbReference type="CDD" id="cd00192">
    <property type="entry name" value="PTKc"/>
    <property type="match status" value="1"/>
</dbReference>
<dbReference type="GO" id="GO:0043235">
    <property type="term" value="C:receptor complex"/>
    <property type="evidence" value="ECO:0007669"/>
    <property type="project" value="TreeGrafter"/>
</dbReference>
<dbReference type="GO" id="GO:0005886">
    <property type="term" value="C:plasma membrane"/>
    <property type="evidence" value="ECO:0007669"/>
    <property type="project" value="TreeGrafter"/>
</dbReference>
<feature type="compositionally biased region" description="Polar residues" evidence="9">
    <location>
        <begin position="347"/>
        <end position="376"/>
    </location>
</feature>
<dbReference type="PROSITE" id="PS50835">
    <property type="entry name" value="IG_LIKE"/>
    <property type="match status" value="1"/>
</dbReference>
<comment type="caution">
    <text evidence="13">The sequence shown here is derived from an EMBL/GenBank/DDBJ whole genome shotgun (WGS) entry which is preliminary data.</text>
</comment>
<dbReference type="Pfam" id="PF07714">
    <property type="entry name" value="PK_Tyr_Ser-Thr"/>
    <property type="match status" value="1"/>
</dbReference>
<dbReference type="InterPro" id="IPR050122">
    <property type="entry name" value="RTK"/>
</dbReference>
<dbReference type="GO" id="GO:0005524">
    <property type="term" value="F:ATP binding"/>
    <property type="evidence" value="ECO:0007669"/>
    <property type="project" value="UniProtKB-KW"/>
</dbReference>
<accession>A0AAN9BJF2</accession>
<sequence length="780" mass="88320">MAPQHLCVTVAMGQDVQIHGPSDTAMQVNGETELLCQVFITDKNGSERSPVTQPFNVTWYFKPENSNNSRVVLTFISDKGNNYTVSTNASKYQSTQKSAVGLRIMHGNLTDAGLYTCHLDAPNQNSDGYGAHVMVIDNPICFNENKDVDYRQNITLRCSVNFRGYQPPFVYWRMGMMKLNSSTEFVNNTFLNETLVMKADEHMNGYLYHCHVEYVGLLQIECPSYPLVVVYKPPKISSLVVTPVAGRDHTRIPLGSQVRLQCSADGHPYPIYSFHFRPWSNPSSRRELSSHNFYIITSFQPQDQGTYICFAMNEIKDRSHYDTKNVTLLLQEVEYSQPYSVGGAGQTWDSNSIGSEAQAQQADSGNQPSRPSFPSTTGSHNIFSPYAIGAVISAALAVILIIVFIVIATRVKKRDRKMREKLARAHDETLDDQEVELLDETVQPNGHYMPAEYSRLKMSWEIPRKDVRLLEQIGRGSFVEVWKGRMRRTPGTNDIMRIIIKKLDTEATERERHFFTTELEVMKMLPAHPNIIRLVGSYTTNDPWLLMFEVAQEGTLLEFLQRHRPGKQEIVMGRCGDEPVFMHKQTLTAQKLLCLVAQVASGLEHLQKFKLIYFRLQCARVLVAKGGVCKLSGFGFPQEMADRNAYQQSSAPVRWMAPESLVDSVYNVKTDIWAFGVLMWEVLHFGLTPWPHLGPQEVLESVHTGKRMAPPPHCSKPIYNLMMRCWMGEPDDRPTYDTVLDTMSRLVTEADQHVQYTHLPAYLHSLDGGADGDGDEISHA</sequence>
<evidence type="ECO:0000256" key="1">
    <source>
        <dbReference type="ARBA" id="ARBA00004167"/>
    </source>
</evidence>
<feature type="binding site" evidence="7">
    <location>
        <position position="501"/>
    </location>
    <ligand>
        <name>ATP</name>
        <dbReference type="ChEBI" id="CHEBI:30616"/>
    </ligand>
</feature>